<dbReference type="InterPro" id="IPR016047">
    <property type="entry name" value="M23ase_b-sheet_dom"/>
</dbReference>
<reference evidence="5" key="1">
    <citation type="journal article" date="2019" name="Int. J. Syst. Evol. Microbiol.">
        <title>The Global Catalogue of Microorganisms (GCM) 10K type strain sequencing project: providing services to taxonomists for standard genome sequencing and annotation.</title>
        <authorList>
            <consortium name="The Broad Institute Genomics Platform"/>
            <consortium name="The Broad Institute Genome Sequencing Center for Infectious Disease"/>
            <person name="Wu L."/>
            <person name="Ma J."/>
        </authorList>
    </citation>
    <scope>NUCLEOTIDE SEQUENCE [LARGE SCALE GENOMIC DNA]</scope>
    <source>
        <strain evidence="5">FCH27</strain>
    </source>
</reference>
<evidence type="ECO:0000256" key="2">
    <source>
        <dbReference type="SAM" id="SignalP"/>
    </source>
</evidence>
<evidence type="ECO:0000256" key="1">
    <source>
        <dbReference type="ARBA" id="ARBA00022729"/>
    </source>
</evidence>
<dbReference type="RefSeq" id="WP_255891153.1">
    <property type="nucleotide sequence ID" value="NZ_JAFMZM010000004.1"/>
</dbReference>
<keyword evidence="4" id="KW-0378">Hydrolase</keyword>
<organism evidence="4 5">
    <name type="scientific">Nocardioides astragali</name>
    <dbReference type="NCBI Taxonomy" id="1776736"/>
    <lineage>
        <taxon>Bacteria</taxon>
        <taxon>Bacillati</taxon>
        <taxon>Actinomycetota</taxon>
        <taxon>Actinomycetes</taxon>
        <taxon>Propionibacteriales</taxon>
        <taxon>Nocardioidaceae</taxon>
        <taxon>Nocardioides</taxon>
    </lineage>
</organism>
<dbReference type="Proteomes" id="UP001596524">
    <property type="component" value="Unassembled WGS sequence"/>
</dbReference>
<dbReference type="Gene3D" id="2.70.70.10">
    <property type="entry name" value="Glucose Permease (Domain IIA)"/>
    <property type="match status" value="1"/>
</dbReference>
<dbReference type="InterPro" id="IPR050570">
    <property type="entry name" value="Cell_wall_metabolism_enzyme"/>
</dbReference>
<dbReference type="SUPFAM" id="SSF51261">
    <property type="entry name" value="Duplicated hybrid motif"/>
    <property type="match status" value="1"/>
</dbReference>
<dbReference type="EC" id="3.4.24.-" evidence="4"/>
<dbReference type="InterPro" id="IPR011055">
    <property type="entry name" value="Dup_hybrid_motif"/>
</dbReference>
<comment type="caution">
    <text evidence="4">The sequence shown here is derived from an EMBL/GenBank/DDBJ whole genome shotgun (WGS) entry which is preliminary data.</text>
</comment>
<keyword evidence="1 2" id="KW-0732">Signal</keyword>
<proteinExistence type="predicted"/>
<dbReference type="Pfam" id="PF01551">
    <property type="entry name" value="Peptidase_M23"/>
    <property type="match status" value="1"/>
</dbReference>
<evidence type="ECO:0000259" key="3">
    <source>
        <dbReference type="Pfam" id="PF01551"/>
    </source>
</evidence>
<dbReference type="GO" id="GO:0016787">
    <property type="term" value="F:hydrolase activity"/>
    <property type="evidence" value="ECO:0007669"/>
    <property type="project" value="UniProtKB-KW"/>
</dbReference>
<evidence type="ECO:0000313" key="4">
    <source>
        <dbReference type="EMBL" id="MFC7361565.1"/>
    </source>
</evidence>
<dbReference type="EMBL" id="JBHTCH010000017">
    <property type="protein sequence ID" value="MFC7361565.1"/>
    <property type="molecule type" value="Genomic_DNA"/>
</dbReference>
<dbReference type="PANTHER" id="PTHR21666:SF289">
    <property type="entry name" value="L-ALA--D-GLU ENDOPEPTIDASE"/>
    <property type="match status" value="1"/>
</dbReference>
<feature type="domain" description="M23ase beta-sheet core" evidence="3">
    <location>
        <begin position="53"/>
        <end position="146"/>
    </location>
</feature>
<evidence type="ECO:0000313" key="5">
    <source>
        <dbReference type="Proteomes" id="UP001596524"/>
    </source>
</evidence>
<protein>
    <submittedName>
        <fullName evidence="4">M23 family metallopeptidase</fullName>
        <ecNumber evidence="4">3.4.24.-</ecNumber>
    </submittedName>
</protein>
<sequence length="207" mass="21776">MRTVVGIVLLAVLHVLAAPASAGPEQPDGVWPLAPEPEVVRGFEPPPHPYASGHRGVDLAGAAGQAVRAALPGTVGFAGSIGGKPVVTVLHGGRRTTYEPVVASVERGQPVAAGDVLGRLVVTDSHCFPAACLHWGLIEGEAYVDPLTLIGTGPVRLLPLWRDEPAALRLPMRLPWTPPLDTLRRPVDCWSDLVRAGSGQARGWACW</sequence>
<feature type="signal peptide" evidence="2">
    <location>
        <begin position="1"/>
        <end position="22"/>
    </location>
</feature>
<dbReference type="CDD" id="cd12797">
    <property type="entry name" value="M23_peptidase"/>
    <property type="match status" value="1"/>
</dbReference>
<name>A0ABW2N6M9_9ACTN</name>
<accession>A0ABW2N6M9</accession>
<gene>
    <name evidence="4" type="ORF">ACFQO6_14920</name>
</gene>
<keyword evidence="5" id="KW-1185">Reference proteome</keyword>
<dbReference type="PANTHER" id="PTHR21666">
    <property type="entry name" value="PEPTIDASE-RELATED"/>
    <property type="match status" value="1"/>
</dbReference>
<feature type="chain" id="PRO_5045850587" evidence="2">
    <location>
        <begin position="23"/>
        <end position="207"/>
    </location>
</feature>